<evidence type="ECO:0000259" key="6">
    <source>
        <dbReference type="PROSITE" id="PS51077"/>
    </source>
</evidence>
<keyword evidence="2" id="KW-0238">DNA-binding</keyword>
<dbReference type="PANTHER" id="PTHR30136">
    <property type="entry name" value="HELIX-TURN-HELIX TRANSCRIPTIONAL REGULATOR, ICLR FAMILY"/>
    <property type="match status" value="1"/>
</dbReference>
<dbReference type="GO" id="GO:0003677">
    <property type="term" value="F:DNA binding"/>
    <property type="evidence" value="ECO:0007669"/>
    <property type="project" value="UniProtKB-KW"/>
</dbReference>
<evidence type="ECO:0000256" key="4">
    <source>
        <dbReference type="ARBA" id="ARBA00040379"/>
    </source>
</evidence>
<dbReference type="Gene3D" id="3.30.450.40">
    <property type="match status" value="1"/>
</dbReference>
<dbReference type="eggNOG" id="COG1414">
    <property type="taxonomic scope" value="Bacteria"/>
</dbReference>
<proteinExistence type="predicted"/>
<feature type="domain" description="HTH iclR-type" evidence="6">
    <location>
        <begin position="1"/>
        <end position="61"/>
    </location>
</feature>
<dbReference type="SUPFAM" id="SSF46785">
    <property type="entry name" value="Winged helix' DNA-binding domain"/>
    <property type="match status" value="1"/>
</dbReference>
<protein>
    <recommendedName>
        <fullName evidence="4">HTH-type transcriptional repressor AllR</fullName>
    </recommendedName>
    <alternativeName>
        <fullName evidence="5">Negative regulator of allantoin and glyoxylate utilization operons</fullName>
    </alternativeName>
</protein>
<dbReference type="SMART" id="SM00346">
    <property type="entry name" value="HTH_ICLR"/>
    <property type="match status" value="1"/>
</dbReference>
<dbReference type="InterPro" id="IPR036388">
    <property type="entry name" value="WH-like_DNA-bd_sf"/>
</dbReference>
<dbReference type="Proteomes" id="UP000026739">
    <property type="component" value="Unassembled WGS sequence"/>
</dbReference>
<dbReference type="Gene3D" id="1.10.10.10">
    <property type="entry name" value="Winged helix-like DNA-binding domain superfamily/Winged helix DNA-binding domain"/>
    <property type="match status" value="1"/>
</dbReference>
<evidence type="ECO:0000256" key="1">
    <source>
        <dbReference type="ARBA" id="ARBA00023015"/>
    </source>
</evidence>
<dbReference type="Pfam" id="PF09339">
    <property type="entry name" value="HTH_IclR"/>
    <property type="match status" value="1"/>
</dbReference>
<dbReference type="InterPro" id="IPR029016">
    <property type="entry name" value="GAF-like_dom_sf"/>
</dbReference>
<dbReference type="Pfam" id="PF01614">
    <property type="entry name" value="IclR_C"/>
    <property type="match status" value="1"/>
</dbReference>
<evidence type="ECO:0000256" key="5">
    <source>
        <dbReference type="ARBA" id="ARBA00042627"/>
    </source>
</evidence>
<dbReference type="PROSITE" id="PS51077">
    <property type="entry name" value="HTH_ICLR"/>
    <property type="match status" value="1"/>
</dbReference>
<dbReference type="RefSeq" id="WP_033062009.1">
    <property type="nucleotide sequence ID" value="NZ_AZQQ01000110.1"/>
</dbReference>
<organism evidence="8 9">
    <name type="scientific">Pseudomonas mandelii PD30</name>
    <dbReference type="NCBI Taxonomy" id="1419583"/>
    <lineage>
        <taxon>Bacteria</taxon>
        <taxon>Pseudomonadati</taxon>
        <taxon>Pseudomonadota</taxon>
        <taxon>Gammaproteobacteria</taxon>
        <taxon>Pseudomonadales</taxon>
        <taxon>Pseudomonadaceae</taxon>
        <taxon>Pseudomonas</taxon>
    </lineage>
</organism>
<dbReference type="InterPro" id="IPR014757">
    <property type="entry name" value="Tscrpt_reg_IclR_C"/>
</dbReference>
<name>A0A059KTC1_9PSED</name>
<dbReference type="SUPFAM" id="SSF55781">
    <property type="entry name" value="GAF domain-like"/>
    <property type="match status" value="1"/>
</dbReference>
<evidence type="ECO:0000313" key="9">
    <source>
        <dbReference type="Proteomes" id="UP000026739"/>
    </source>
</evidence>
<dbReference type="GO" id="GO:0003700">
    <property type="term" value="F:DNA-binding transcription factor activity"/>
    <property type="evidence" value="ECO:0007669"/>
    <property type="project" value="TreeGrafter"/>
</dbReference>
<dbReference type="InterPro" id="IPR005471">
    <property type="entry name" value="Tscrpt_reg_IclR_N"/>
</dbReference>
<gene>
    <name evidence="8" type="ORF">V466_30415</name>
</gene>
<accession>A0A059KTC1</accession>
<dbReference type="InterPro" id="IPR050707">
    <property type="entry name" value="HTH_MetabolicPath_Reg"/>
</dbReference>
<dbReference type="GO" id="GO:0045892">
    <property type="term" value="P:negative regulation of DNA-templated transcription"/>
    <property type="evidence" value="ECO:0007669"/>
    <property type="project" value="TreeGrafter"/>
</dbReference>
<keyword evidence="3" id="KW-0804">Transcription</keyword>
<dbReference type="PROSITE" id="PS51078">
    <property type="entry name" value="ICLR_ED"/>
    <property type="match status" value="1"/>
</dbReference>
<evidence type="ECO:0000259" key="7">
    <source>
        <dbReference type="PROSITE" id="PS51078"/>
    </source>
</evidence>
<dbReference type="EMBL" id="AZQQ01000110">
    <property type="protein sequence ID" value="KDD65095.1"/>
    <property type="molecule type" value="Genomic_DNA"/>
</dbReference>
<comment type="caution">
    <text evidence="8">The sequence shown here is derived from an EMBL/GenBank/DDBJ whole genome shotgun (WGS) entry which is preliminary data.</text>
</comment>
<reference evidence="8 9" key="1">
    <citation type="submission" date="2013-12" db="EMBL/GenBank/DDBJ databases">
        <authorList>
            <person name="Formusa P.A."/>
            <person name="Habash M."/>
            <person name="Lee H."/>
            <person name="Trevors J.T."/>
        </authorList>
    </citation>
    <scope>NUCLEOTIDE SEQUENCE [LARGE SCALE GENOMIC DNA]</scope>
    <source>
        <strain evidence="8 9">PD30</strain>
    </source>
</reference>
<dbReference type="PANTHER" id="PTHR30136:SF24">
    <property type="entry name" value="HTH-TYPE TRANSCRIPTIONAL REPRESSOR ALLR"/>
    <property type="match status" value="1"/>
</dbReference>
<dbReference type="AlphaFoldDB" id="A0A059KTC1"/>
<evidence type="ECO:0000256" key="2">
    <source>
        <dbReference type="ARBA" id="ARBA00023125"/>
    </source>
</evidence>
<dbReference type="InterPro" id="IPR036390">
    <property type="entry name" value="WH_DNA-bd_sf"/>
</dbReference>
<evidence type="ECO:0000313" key="8">
    <source>
        <dbReference type="EMBL" id="KDD65095.1"/>
    </source>
</evidence>
<sequence length="246" mass="27466">MNSLRRLLMVFDLFRPEQPVIDVDIICRELGYTPATAYRYLRELGDAGFLKRLPRGYALGPRIVTLEHLMTNYDPLLACSRDLVDNLVADTGLDALVSEWHGDSVVNVLIHRGSDAGPVGSGRGRSIDLFHSATSRVVMAYLLPRQIRRVYDAHVNPSELQHLGLEWKPFIKSLLAIRKQGYCISESELHPGRSGVAAPIFDEKQRVLGSMTLVGRSERFGAFQQRYLCDLVTGAASELTTRLASQ</sequence>
<keyword evidence="1" id="KW-0805">Transcription regulation</keyword>
<feature type="domain" description="IclR-ED" evidence="7">
    <location>
        <begin position="62"/>
        <end position="245"/>
    </location>
</feature>
<evidence type="ECO:0000256" key="3">
    <source>
        <dbReference type="ARBA" id="ARBA00023163"/>
    </source>
</evidence>